<evidence type="ECO:0000313" key="2">
    <source>
        <dbReference type="EMBL" id="GJJ74708.1"/>
    </source>
</evidence>
<dbReference type="OrthoDB" id="9999821at2759"/>
<dbReference type="EMBL" id="BQFW01000009">
    <property type="protein sequence ID" value="GJJ74708.1"/>
    <property type="molecule type" value="Genomic_DNA"/>
</dbReference>
<reference evidence="2" key="1">
    <citation type="submission" date="2021-11" db="EMBL/GenBank/DDBJ databases">
        <authorList>
            <person name="Herlambang A."/>
            <person name="Guo Y."/>
            <person name="Takashima Y."/>
            <person name="Nishizawa T."/>
        </authorList>
    </citation>
    <scope>NUCLEOTIDE SEQUENCE</scope>
    <source>
        <strain evidence="2">E1425</strain>
    </source>
</reference>
<comment type="caution">
    <text evidence="2">The sequence shown here is derived from an EMBL/GenBank/DDBJ whole genome shotgun (WGS) entry which is preliminary data.</text>
</comment>
<dbReference type="Pfam" id="PF19050">
    <property type="entry name" value="PhoD_2"/>
    <property type="match status" value="2"/>
</dbReference>
<dbReference type="CDD" id="cd07389">
    <property type="entry name" value="MPP_PhoD"/>
    <property type="match status" value="1"/>
</dbReference>
<sequence length="640" mass="72968">MSFKTEHPNLTAIGDYVSHLGHRLTHLLGRETCESEQEVVQVVDREIIDPLLDGEDLLEDAAIEAARQEYEFIQPSTLFKCGPILRFQDINVKHRRWIGSALIVTDKEEKPPRLCLRDPVKGRIGYSVPRLLDTWEGNHFYRYEIQLAMMSHRMKKIEYWFEESVIGESGQRPEGYHRQKWNFHVPALEEGHNWAFYSCNGFTSDVEDPETNFHGANPLWDDLMMVHDHRPFHTMVGGGDQIYNDDVLATPEMAEWLAMKSDARVATEFNNEKKYAVEKYYFEHYVQHFTTGTYSKALSLIPSVNTWDDHDILDGYGSYPPHYQLCPVMQGIGAAAARFYLLFQQHANAYTAPQAGLLTSASGKGWNCITHLGPRTLVVLPDTRSERSKETILSNETFALLEEEINRRLLPTTDHLVIVLGTPLVYPALTLFENTLEKMGDKLSRGSVIGKIFGKCKAFENVLGQFGPELLDDLVDSWACTVHTEEKRRLVEMLQSIAIQRKVRVTFVGGDVHVGGAGRLFGTESKDRRTDPYDMVQVVSSAIVNGPPPGAVISMLHTAAKTYPLNEHTSEQMIDIFHQDVDGTKLEYKKLLNRRNWCAVREQLQDQQIKFTLRVENLNHVGVQKYPILVDKLHTTPIEE</sequence>
<dbReference type="AlphaFoldDB" id="A0A9P3LY37"/>
<feature type="domain" description="PhoD-like phosphatase" evidence="1">
    <location>
        <begin position="449"/>
        <end position="610"/>
    </location>
</feature>
<feature type="domain" description="PhoD-like phosphatase" evidence="1">
    <location>
        <begin position="181"/>
        <end position="437"/>
    </location>
</feature>
<dbReference type="InterPro" id="IPR018946">
    <property type="entry name" value="PhoD-like_MPP"/>
</dbReference>
<accession>A0A9P3LY37</accession>
<dbReference type="PANTHER" id="PTHR46689">
    <property type="entry name" value="MEMBRANE PROTEIN, PUTATIVE-RELATED"/>
    <property type="match status" value="1"/>
</dbReference>
<proteinExistence type="predicted"/>
<dbReference type="InterPro" id="IPR038607">
    <property type="entry name" value="PhoD-like_sf"/>
</dbReference>
<evidence type="ECO:0000313" key="3">
    <source>
        <dbReference type="Proteomes" id="UP000827284"/>
    </source>
</evidence>
<dbReference type="Proteomes" id="UP000827284">
    <property type="component" value="Unassembled WGS sequence"/>
</dbReference>
<dbReference type="InterPro" id="IPR043904">
    <property type="entry name" value="PhoD_2-like"/>
</dbReference>
<keyword evidence="3" id="KW-1185">Reference proteome</keyword>
<gene>
    <name evidence="2" type="ORF">EMPS_07066</name>
</gene>
<organism evidence="2 3">
    <name type="scientific">Entomortierella parvispora</name>
    <dbReference type="NCBI Taxonomy" id="205924"/>
    <lineage>
        <taxon>Eukaryota</taxon>
        <taxon>Fungi</taxon>
        <taxon>Fungi incertae sedis</taxon>
        <taxon>Mucoromycota</taxon>
        <taxon>Mortierellomycotina</taxon>
        <taxon>Mortierellomycetes</taxon>
        <taxon>Mortierellales</taxon>
        <taxon>Mortierellaceae</taxon>
        <taxon>Entomortierella</taxon>
    </lineage>
</organism>
<dbReference type="GO" id="GO:0016020">
    <property type="term" value="C:membrane"/>
    <property type="evidence" value="ECO:0007669"/>
    <property type="project" value="TreeGrafter"/>
</dbReference>
<dbReference type="Gene3D" id="3.60.21.70">
    <property type="entry name" value="PhoD-like phosphatase"/>
    <property type="match status" value="1"/>
</dbReference>
<name>A0A9P3LY37_9FUNG</name>
<evidence type="ECO:0000259" key="1">
    <source>
        <dbReference type="Pfam" id="PF19050"/>
    </source>
</evidence>
<dbReference type="PANTHER" id="PTHR46689:SF1">
    <property type="entry name" value="PHOD-LIKE PHOSPHATASE DOMAIN-CONTAINING PROTEIN"/>
    <property type="match status" value="1"/>
</dbReference>
<reference evidence="2" key="2">
    <citation type="journal article" date="2022" name="Microbiol. Resour. Announc.">
        <title>Whole-Genome Sequence of Entomortierella parvispora E1425, a Mucoromycotan Fungus Associated with Burkholderiaceae-Related Endosymbiotic Bacteria.</title>
        <authorList>
            <person name="Herlambang A."/>
            <person name="Guo Y."/>
            <person name="Takashima Y."/>
            <person name="Narisawa K."/>
            <person name="Ohta H."/>
            <person name="Nishizawa T."/>
        </authorList>
    </citation>
    <scope>NUCLEOTIDE SEQUENCE</scope>
    <source>
        <strain evidence="2">E1425</strain>
    </source>
</reference>
<protein>
    <recommendedName>
        <fullName evidence="1">PhoD-like phosphatase domain-containing protein</fullName>
    </recommendedName>
</protein>